<evidence type="ECO:0000259" key="7">
    <source>
        <dbReference type="PROSITE" id="PS50928"/>
    </source>
</evidence>
<accession>A0A0P6WLB7</accession>
<keyword evidence="4 6" id="KW-1133">Transmembrane helix</keyword>
<feature type="transmembrane region" description="Helical" evidence="6">
    <location>
        <begin position="323"/>
        <end position="343"/>
    </location>
</feature>
<dbReference type="InterPro" id="IPR000515">
    <property type="entry name" value="MetI-like"/>
</dbReference>
<keyword evidence="5 6" id="KW-0472">Membrane</keyword>
<dbReference type="EMBL" id="LIXZ01000017">
    <property type="protein sequence ID" value="KPL58260.1"/>
    <property type="molecule type" value="Genomic_DNA"/>
</dbReference>
<name>A0A0P6WLB7_9BACI</name>
<feature type="transmembrane region" description="Helical" evidence="6">
    <location>
        <begin position="78"/>
        <end position="106"/>
    </location>
</feature>
<dbReference type="PANTHER" id="PTHR43839">
    <property type="entry name" value="OPPC IN A BINDING PROTEIN-DEPENDENT TRANSPORT SYSTEM"/>
    <property type="match status" value="1"/>
</dbReference>
<dbReference type="RefSeq" id="WP_060673852.1">
    <property type="nucleotide sequence ID" value="NZ_LIXZ01000017.1"/>
</dbReference>
<feature type="transmembrane region" description="Helical" evidence="6">
    <location>
        <begin position="469"/>
        <end position="488"/>
    </location>
</feature>
<sequence>MKYLKFPIRFLFYYFLGLIGILAVSIAPEVFRERGLYNVVGYLEEFTKFIFVFMDGANWSYSYKGVTVDFLDMLWGPYLYSLQIIGGALGIGLGIAFILTVFTVFLPRPITSALKKVLNLLETVPDLMFAFMLQLVIVYVFKYFGVELMNFTEFGEEKIFLAPMITLSIIPMISFFRILIFIMEEELLKPHIEFAQSKGMSKGRILFSHVMKNISPSLFYHGKLIIWGMLSSLFIIETIFNMRGITYYIIQDFRPMVIAISLIMIYTPFFIVYQGVYLWINHESSEDHTKYKRDKTKWTEWKIWGLLSTIRRLWWQHMHNGKFATGFIVIFGLITASFLYSALKEEPIKQIQFMKNDEGRIISAPPHKPFGEMILGSDFFGYSILDQLIVGAKYTLLFALIVASLRVIVGFYLGIAYHFHLKESRKNWLDRMVDSIHFLPMSLIAYLLLRPVLWGLPVLGWDHSIFERLVFEAVVLTILVLPLTTVLIGNELKLIGKQDFVLSAKLLGGSNKHLLWTHLFPHLAPRMFIIWGQQFIQTLLILVHLGLFHLFLGGTIITGGLVPDPPKSGTFEWSGLISSTKNSLMTGKYWIVIAPLVAFMIAIIAMQLIVQGVKEIQQTKVGVLMNNKPIKVKRKIVKKKTNRPAVEDFQLVRQQTYKG</sequence>
<evidence type="ECO:0000256" key="1">
    <source>
        <dbReference type="ARBA" id="ARBA00004141"/>
    </source>
</evidence>
<dbReference type="Proteomes" id="UP000050398">
    <property type="component" value="Unassembled WGS sequence"/>
</dbReference>
<comment type="similarity">
    <text evidence="6">Belongs to the binding-protein-dependent transport system permease family.</text>
</comment>
<dbReference type="eggNOG" id="COG1173">
    <property type="taxonomic scope" value="Bacteria"/>
</dbReference>
<organism evidence="8 9">
    <name type="scientific">Rossellomorea vietnamensis</name>
    <dbReference type="NCBI Taxonomy" id="218284"/>
    <lineage>
        <taxon>Bacteria</taxon>
        <taxon>Bacillati</taxon>
        <taxon>Bacillota</taxon>
        <taxon>Bacilli</taxon>
        <taxon>Bacillales</taxon>
        <taxon>Bacillaceae</taxon>
        <taxon>Rossellomorea</taxon>
    </lineage>
</organism>
<feature type="transmembrane region" description="Helical" evidence="6">
    <location>
        <begin position="431"/>
        <end position="449"/>
    </location>
</feature>
<dbReference type="SUPFAM" id="SSF161098">
    <property type="entry name" value="MetI-like"/>
    <property type="match status" value="2"/>
</dbReference>
<evidence type="ECO:0000256" key="6">
    <source>
        <dbReference type="RuleBase" id="RU363032"/>
    </source>
</evidence>
<evidence type="ECO:0000313" key="9">
    <source>
        <dbReference type="Proteomes" id="UP000050398"/>
    </source>
</evidence>
<dbReference type="OrthoDB" id="2351941at2"/>
<comment type="caution">
    <text evidence="8">The sequence shown here is derived from an EMBL/GenBank/DDBJ whole genome shotgun (WGS) entry which is preliminary data.</text>
</comment>
<dbReference type="GO" id="GO:0055085">
    <property type="term" value="P:transmembrane transport"/>
    <property type="evidence" value="ECO:0007669"/>
    <property type="project" value="InterPro"/>
</dbReference>
<feature type="transmembrane region" description="Helical" evidence="6">
    <location>
        <begin position="396"/>
        <end position="419"/>
    </location>
</feature>
<proteinExistence type="inferred from homology"/>
<protein>
    <recommendedName>
        <fullName evidence="7">ABC transmembrane type-1 domain-containing protein</fullName>
    </recommendedName>
</protein>
<dbReference type="eggNOG" id="COG0601">
    <property type="taxonomic scope" value="Bacteria"/>
</dbReference>
<evidence type="ECO:0000256" key="4">
    <source>
        <dbReference type="ARBA" id="ARBA00022989"/>
    </source>
</evidence>
<dbReference type="PROSITE" id="PS50928">
    <property type="entry name" value="ABC_TM1"/>
    <property type="match status" value="2"/>
</dbReference>
<dbReference type="AlphaFoldDB" id="A0A0P6WLB7"/>
<feature type="domain" description="ABC transmembrane type-1" evidence="7">
    <location>
        <begin position="78"/>
        <end position="275"/>
    </location>
</feature>
<feature type="transmembrane region" description="Helical" evidence="6">
    <location>
        <begin position="589"/>
        <end position="610"/>
    </location>
</feature>
<evidence type="ECO:0000256" key="3">
    <source>
        <dbReference type="ARBA" id="ARBA00022692"/>
    </source>
</evidence>
<keyword evidence="2 6" id="KW-0813">Transport</keyword>
<feature type="transmembrane region" description="Helical" evidence="6">
    <location>
        <begin position="224"/>
        <end position="250"/>
    </location>
</feature>
<gene>
    <name evidence="8" type="ORF">AM506_17500</name>
</gene>
<dbReference type="InterPro" id="IPR035906">
    <property type="entry name" value="MetI-like_sf"/>
</dbReference>
<reference evidence="8 9" key="1">
    <citation type="submission" date="2015-08" db="EMBL/GenBank/DDBJ databases">
        <title>Draft Genome Sequence of Bacillus vietnamensis UCD-SED5.</title>
        <authorList>
            <person name="Lee R.D."/>
            <person name="Jospin G."/>
            <person name="Lang J.M."/>
            <person name="Coil D.A."/>
            <person name="Eisen J.A."/>
        </authorList>
    </citation>
    <scope>NUCLEOTIDE SEQUENCE [LARGE SCALE GENOMIC DNA]</scope>
    <source>
        <strain evidence="8 9">UCD-SED5</strain>
    </source>
</reference>
<evidence type="ECO:0000256" key="5">
    <source>
        <dbReference type="ARBA" id="ARBA00023136"/>
    </source>
</evidence>
<feature type="domain" description="ABC transmembrane type-1" evidence="7">
    <location>
        <begin position="392"/>
        <end position="610"/>
    </location>
</feature>
<dbReference type="Pfam" id="PF00528">
    <property type="entry name" value="BPD_transp_1"/>
    <property type="match status" value="1"/>
</dbReference>
<dbReference type="CDD" id="cd06261">
    <property type="entry name" value="TM_PBP2"/>
    <property type="match status" value="1"/>
</dbReference>
<feature type="transmembrane region" description="Helical" evidence="6">
    <location>
        <begin position="535"/>
        <end position="557"/>
    </location>
</feature>
<dbReference type="GO" id="GO:0005886">
    <property type="term" value="C:plasma membrane"/>
    <property type="evidence" value="ECO:0007669"/>
    <property type="project" value="UniProtKB-SubCell"/>
</dbReference>
<dbReference type="PANTHER" id="PTHR43839:SF3">
    <property type="entry name" value="OLIGOPEPTIDE ABC TRANSPORTER, PERMEASE PROTEIN"/>
    <property type="match status" value="1"/>
</dbReference>
<comment type="subcellular location">
    <subcellularLocation>
        <location evidence="6">Cell membrane</location>
        <topology evidence="6">Multi-pass membrane protein</topology>
    </subcellularLocation>
    <subcellularLocation>
        <location evidence="1">Membrane</location>
        <topology evidence="1">Multi-pass membrane protein</topology>
    </subcellularLocation>
</comment>
<feature type="transmembrane region" description="Helical" evidence="6">
    <location>
        <begin position="118"/>
        <end position="141"/>
    </location>
</feature>
<evidence type="ECO:0000313" key="8">
    <source>
        <dbReference type="EMBL" id="KPL58260.1"/>
    </source>
</evidence>
<keyword evidence="3 6" id="KW-0812">Transmembrane</keyword>
<feature type="transmembrane region" description="Helical" evidence="6">
    <location>
        <begin position="161"/>
        <end position="182"/>
    </location>
</feature>
<dbReference type="PATRIC" id="fig|218284.4.peg.1720"/>
<feature type="transmembrane region" description="Helical" evidence="6">
    <location>
        <begin position="12"/>
        <end position="31"/>
    </location>
</feature>
<evidence type="ECO:0000256" key="2">
    <source>
        <dbReference type="ARBA" id="ARBA00022448"/>
    </source>
</evidence>
<dbReference type="Gene3D" id="1.10.3720.10">
    <property type="entry name" value="MetI-like"/>
    <property type="match status" value="2"/>
</dbReference>
<feature type="transmembrane region" description="Helical" evidence="6">
    <location>
        <begin position="256"/>
        <end position="280"/>
    </location>
</feature>